<dbReference type="PANTHER" id="PTHR21470">
    <property type="entry name" value="RAB6-INTERACTING PROTEIN GORAB"/>
    <property type="match status" value="1"/>
</dbReference>
<accession>A0A9Q0Y501</accession>
<feature type="coiled-coil region" evidence="10">
    <location>
        <begin position="254"/>
        <end position="288"/>
    </location>
</feature>
<evidence type="ECO:0000256" key="6">
    <source>
        <dbReference type="ARBA" id="ARBA00023034"/>
    </source>
</evidence>
<reference evidence="12" key="1">
    <citation type="journal article" date="2023" name="DNA Res.">
        <title>Chromosome-level genome assembly of Phrynocephalus forsythii using third-generation DNA sequencing and Hi-C analysis.</title>
        <authorList>
            <person name="Qi Y."/>
            <person name="Zhao W."/>
            <person name="Zhao Y."/>
            <person name="Niu C."/>
            <person name="Cao S."/>
            <person name="Zhang Y."/>
        </authorList>
    </citation>
    <scope>NUCLEOTIDE SEQUENCE</scope>
    <source>
        <tissue evidence="12">Muscle</tissue>
    </source>
</reference>
<comment type="caution">
    <text evidence="12">The sequence shown here is derived from an EMBL/GenBank/DDBJ whole genome shotgun (WGS) entry which is preliminary data.</text>
</comment>
<dbReference type="AlphaFoldDB" id="A0A9Q0Y501"/>
<evidence type="ECO:0000313" key="13">
    <source>
        <dbReference type="Proteomes" id="UP001142489"/>
    </source>
</evidence>
<feature type="compositionally biased region" description="Basic and acidic residues" evidence="11">
    <location>
        <begin position="11"/>
        <end position="29"/>
    </location>
</feature>
<evidence type="ECO:0000313" key="12">
    <source>
        <dbReference type="EMBL" id="KAJ7338839.1"/>
    </source>
</evidence>
<keyword evidence="7 10" id="KW-0175">Coiled coil</keyword>
<feature type="region of interest" description="Disordered" evidence="11">
    <location>
        <begin position="1"/>
        <end position="44"/>
    </location>
</feature>
<dbReference type="Proteomes" id="UP001142489">
    <property type="component" value="Unassembled WGS sequence"/>
</dbReference>
<keyword evidence="5" id="KW-0963">Cytoplasm</keyword>
<sequence length="551" mass="63713">MAATWAGFSEQDLRRLQGKREDPSEHPPEQHWLPSANRNYKHPQFKKPVKSICKKMELLDESSALLPSEQRLSGPKLNCSSSQISVSPSQSLSTKEQQDSRNQQVQSGLEIAGLKKSCNGDFPAESCHKIGEKKMELQERSRWEILQEEQKLMEEKNKHKKALLAKAIAERSKRTQAETVKLKRIQNQLQALDDMVSADIRILRNRIDQASLDYSYARKRYEKAEIEYVAAKLDFQKKTEVKEQLTEHLCTIIQQNELRKAQKLEELMQQLEIEADEETLELETEVEQILQQQELEAKSQMESQKLAPADWTFEQEVQTSATWDLNQKFKGHLANQVCPKPTPPEDAWKGGCSSSSKEECSGHQGVSELEVISPRNFTCLLHHCYQLELCGECAKPNLEIIQNKLLRQLLGLPPGTASAHLRAELGLPSTGARIDLAYFRYWHRLNALDDQSLTKSCWLEQLWTEGWAKQCEDKLKIYDLTMEKFLSHDSSLNTLQNWIFYIDACQDRATIFESRFSMWYPKIQINHMRPQYFETLSFPQLHRVFTELCLS</sequence>
<name>A0A9Q0Y501_9SAUR</name>
<evidence type="ECO:0000256" key="9">
    <source>
        <dbReference type="ARBA" id="ARBA00033032"/>
    </source>
</evidence>
<dbReference type="EMBL" id="JAPFRF010000003">
    <property type="protein sequence ID" value="KAJ7338839.1"/>
    <property type="molecule type" value="Genomic_DNA"/>
</dbReference>
<dbReference type="PANTHER" id="PTHR21470:SF2">
    <property type="entry name" value="RAB6-INTERACTING GOLGIN"/>
    <property type="match status" value="1"/>
</dbReference>
<evidence type="ECO:0000256" key="7">
    <source>
        <dbReference type="ARBA" id="ARBA00023054"/>
    </source>
</evidence>
<organism evidence="12 13">
    <name type="scientific">Phrynocephalus forsythii</name>
    <dbReference type="NCBI Taxonomy" id="171643"/>
    <lineage>
        <taxon>Eukaryota</taxon>
        <taxon>Metazoa</taxon>
        <taxon>Chordata</taxon>
        <taxon>Craniata</taxon>
        <taxon>Vertebrata</taxon>
        <taxon>Euteleostomi</taxon>
        <taxon>Lepidosauria</taxon>
        <taxon>Squamata</taxon>
        <taxon>Bifurcata</taxon>
        <taxon>Unidentata</taxon>
        <taxon>Episquamata</taxon>
        <taxon>Toxicofera</taxon>
        <taxon>Iguania</taxon>
        <taxon>Acrodonta</taxon>
        <taxon>Agamidae</taxon>
        <taxon>Agaminae</taxon>
        <taxon>Phrynocephalus</taxon>
    </lineage>
</organism>
<dbReference type="GO" id="GO:0005794">
    <property type="term" value="C:Golgi apparatus"/>
    <property type="evidence" value="ECO:0007669"/>
    <property type="project" value="UniProtKB-SubCell"/>
</dbReference>
<evidence type="ECO:0000256" key="2">
    <source>
        <dbReference type="ARBA" id="ARBA00004555"/>
    </source>
</evidence>
<gene>
    <name evidence="12" type="ORF">JRQ81_012741</name>
</gene>
<keyword evidence="6" id="KW-0333">Golgi apparatus</keyword>
<dbReference type="OrthoDB" id="9909311at2759"/>
<evidence type="ECO:0000256" key="8">
    <source>
        <dbReference type="ARBA" id="ARBA00032512"/>
    </source>
</evidence>
<evidence type="ECO:0000256" key="4">
    <source>
        <dbReference type="ARBA" id="ARBA00014130"/>
    </source>
</evidence>
<feature type="region of interest" description="Disordered" evidence="11">
    <location>
        <begin position="69"/>
        <end position="106"/>
    </location>
</feature>
<evidence type="ECO:0000256" key="5">
    <source>
        <dbReference type="ARBA" id="ARBA00022490"/>
    </source>
</evidence>
<dbReference type="GO" id="GO:1905515">
    <property type="term" value="P:non-motile cilium assembly"/>
    <property type="evidence" value="ECO:0007669"/>
    <property type="project" value="TreeGrafter"/>
</dbReference>
<feature type="compositionally biased region" description="Low complexity" evidence="11">
    <location>
        <begin position="80"/>
        <end position="93"/>
    </location>
</feature>
<evidence type="ECO:0000256" key="11">
    <source>
        <dbReference type="SAM" id="MobiDB-lite"/>
    </source>
</evidence>
<evidence type="ECO:0000256" key="1">
    <source>
        <dbReference type="ARBA" id="ARBA00004496"/>
    </source>
</evidence>
<comment type="subcellular location">
    <subcellularLocation>
        <location evidence="1">Cytoplasm</location>
    </subcellularLocation>
    <subcellularLocation>
        <location evidence="2">Golgi apparatus</location>
    </subcellularLocation>
</comment>
<protein>
    <recommendedName>
        <fullName evidence="4">RAB6-interacting golgin</fullName>
    </recommendedName>
    <alternativeName>
        <fullName evidence="9">N-terminal kinase-like-binding protein 1</fullName>
    </alternativeName>
    <alternativeName>
        <fullName evidence="8">SCY1-like 1-binding protein 1</fullName>
    </alternativeName>
</protein>
<evidence type="ECO:0000256" key="10">
    <source>
        <dbReference type="SAM" id="Coils"/>
    </source>
</evidence>
<keyword evidence="13" id="KW-1185">Reference proteome</keyword>
<comment type="similarity">
    <text evidence="3">Belongs to the GORAB family.</text>
</comment>
<dbReference type="InterPro" id="IPR007033">
    <property type="entry name" value="GORAB"/>
</dbReference>
<proteinExistence type="inferred from homology"/>
<dbReference type="Pfam" id="PF04949">
    <property type="entry name" value="Transcrip_act"/>
    <property type="match status" value="1"/>
</dbReference>
<evidence type="ECO:0000256" key="3">
    <source>
        <dbReference type="ARBA" id="ARBA00005599"/>
    </source>
</evidence>